<dbReference type="RefSeq" id="WP_073192649.1">
    <property type="nucleotide sequence ID" value="NZ_FQTW01000003.1"/>
</dbReference>
<dbReference type="Gene3D" id="3.40.50.10740">
    <property type="entry name" value="Class I glutamine amidotransferase-like"/>
    <property type="match status" value="1"/>
</dbReference>
<feature type="domain" description="LD-carboxypeptidase C-terminal" evidence="8">
    <location>
        <begin position="170"/>
        <end position="285"/>
    </location>
</feature>
<dbReference type="AlphaFoldDB" id="A0A1M4V1K5"/>
<dbReference type="InterPro" id="IPR040449">
    <property type="entry name" value="Peptidase_S66_N"/>
</dbReference>
<proteinExistence type="inferred from homology"/>
<keyword evidence="10" id="KW-1185">Reference proteome</keyword>
<dbReference type="SUPFAM" id="SSF141986">
    <property type="entry name" value="LD-carboxypeptidase A C-terminal domain-like"/>
    <property type="match status" value="1"/>
</dbReference>
<evidence type="ECO:0000256" key="6">
    <source>
        <dbReference type="PIRSR" id="PIRSR028757-1"/>
    </source>
</evidence>
<organism evidence="9 10">
    <name type="scientific">Psychroflexus salarius</name>
    <dbReference type="NCBI Taxonomy" id="1155689"/>
    <lineage>
        <taxon>Bacteria</taxon>
        <taxon>Pseudomonadati</taxon>
        <taxon>Bacteroidota</taxon>
        <taxon>Flavobacteriia</taxon>
        <taxon>Flavobacteriales</taxon>
        <taxon>Flavobacteriaceae</taxon>
        <taxon>Psychroflexus</taxon>
    </lineage>
</organism>
<keyword evidence="4" id="KW-0378">Hydrolase</keyword>
<keyword evidence="3" id="KW-0645">Protease</keyword>
<evidence type="ECO:0000256" key="2">
    <source>
        <dbReference type="ARBA" id="ARBA00022645"/>
    </source>
</evidence>
<dbReference type="InterPro" id="IPR027478">
    <property type="entry name" value="LdcA_N"/>
</dbReference>
<dbReference type="Pfam" id="PF02016">
    <property type="entry name" value="Peptidase_S66"/>
    <property type="match status" value="1"/>
</dbReference>
<dbReference type="STRING" id="1155689.SAMN05444278_103202"/>
<reference evidence="9 10" key="1">
    <citation type="submission" date="2016-11" db="EMBL/GenBank/DDBJ databases">
        <authorList>
            <person name="Jaros S."/>
            <person name="Januszkiewicz K."/>
            <person name="Wedrychowicz H."/>
        </authorList>
    </citation>
    <scope>NUCLEOTIDE SEQUENCE [LARGE SCALE GENOMIC DNA]</scope>
    <source>
        <strain evidence="9 10">DSM 25661</strain>
    </source>
</reference>
<keyword evidence="5" id="KW-0720">Serine protease</keyword>
<dbReference type="PIRSF" id="PIRSF028757">
    <property type="entry name" value="LD-carboxypeptidase"/>
    <property type="match status" value="1"/>
</dbReference>
<dbReference type="InterPro" id="IPR027461">
    <property type="entry name" value="Carboxypeptidase_A_C_sf"/>
</dbReference>
<dbReference type="SUPFAM" id="SSF52317">
    <property type="entry name" value="Class I glutamine amidotransferase-like"/>
    <property type="match status" value="1"/>
</dbReference>
<accession>A0A1M4V1K5</accession>
<dbReference type="Gene3D" id="3.50.30.60">
    <property type="entry name" value="LD-carboxypeptidase A C-terminal domain-like"/>
    <property type="match status" value="1"/>
</dbReference>
<gene>
    <name evidence="9" type="ORF">SAMN05444278_103202</name>
</gene>
<evidence type="ECO:0000259" key="7">
    <source>
        <dbReference type="Pfam" id="PF02016"/>
    </source>
</evidence>
<keyword evidence="2 9" id="KW-0121">Carboxypeptidase</keyword>
<name>A0A1M4V1K5_9FLAO</name>
<sequence length="298" mass="32672">MLKPPQLNKGDKVAIIATARKVALADLQPAILLLESWGFQSVIGTSIGLEQDQFAGSDQARAADLQTQINNPEIKAIWCAKGGYGSVRILDLVDFSVLLTQPKWLIGYSDVTAIHAHLNRLGVMSMHGQMAVGVDQKSAESIQSLEQLLKGEALAYKFESSHFNRNGKAKGKLIGGNLSVIYSLCGSNSALIPENSILVLEDLDEYLYHIDRMMQNLKRNGYFNQLSALIIGGMTEMNDNSIPFGQSAEEIITEAVAKFNFPVCFNFPCGHIINNQTFIHGHPVSVEVTDEVSKISYM</sequence>
<feature type="active site" description="Charge relay system" evidence="6">
    <location>
        <position position="271"/>
    </location>
</feature>
<dbReference type="PANTHER" id="PTHR30237:SF2">
    <property type="entry name" value="MUREIN TETRAPEPTIDE CARBOXYPEPTIDASE"/>
    <property type="match status" value="1"/>
</dbReference>
<dbReference type="CDD" id="cd07025">
    <property type="entry name" value="Peptidase_S66"/>
    <property type="match status" value="1"/>
</dbReference>
<evidence type="ECO:0000259" key="8">
    <source>
        <dbReference type="Pfam" id="PF17676"/>
    </source>
</evidence>
<evidence type="ECO:0000256" key="5">
    <source>
        <dbReference type="ARBA" id="ARBA00022825"/>
    </source>
</evidence>
<dbReference type="InterPro" id="IPR040921">
    <property type="entry name" value="Peptidase_S66C"/>
</dbReference>
<evidence type="ECO:0000256" key="1">
    <source>
        <dbReference type="ARBA" id="ARBA00010233"/>
    </source>
</evidence>
<dbReference type="GO" id="GO:0008236">
    <property type="term" value="F:serine-type peptidase activity"/>
    <property type="evidence" value="ECO:0007669"/>
    <property type="project" value="UniProtKB-KW"/>
</dbReference>
<dbReference type="Proteomes" id="UP000184462">
    <property type="component" value="Unassembled WGS sequence"/>
</dbReference>
<dbReference type="OrthoDB" id="9807329at2"/>
<dbReference type="InterPro" id="IPR029062">
    <property type="entry name" value="Class_I_gatase-like"/>
</dbReference>
<evidence type="ECO:0000256" key="4">
    <source>
        <dbReference type="ARBA" id="ARBA00022801"/>
    </source>
</evidence>
<feature type="active site" description="Charge relay system" evidence="6">
    <location>
        <position position="201"/>
    </location>
</feature>
<dbReference type="Pfam" id="PF17676">
    <property type="entry name" value="Peptidase_S66C"/>
    <property type="match status" value="1"/>
</dbReference>
<feature type="active site" description="Nucleophile" evidence="6">
    <location>
        <position position="109"/>
    </location>
</feature>
<evidence type="ECO:0000313" key="9">
    <source>
        <dbReference type="EMBL" id="SHE62866.1"/>
    </source>
</evidence>
<comment type="similarity">
    <text evidence="1">Belongs to the peptidase S66 family.</text>
</comment>
<dbReference type="GO" id="GO:0004180">
    <property type="term" value="F:carboxypeptidase activity"/>
    <property type="evidence" value="ECO:0007669"/>
    <property type="project" value="UniProtKB-KW"/>
</dbReference>
<evidence type="ECO:0000256" key="3">
    <source>
        <dbReference type="ARBA" id="ARBA00022670"/>
    </source>
</evidence>
<protein>
    <submittedName>
        <fullName evidence="9">Muramoyltetrapeptide carboxypeptidase</fullName>
    </submittedName>
</protein>
<feature type="domain" description="LD-carboxypeptidase N-terminal" evidence="7">
    <location>
        <begin position="13"/>
        <end position="128"/>
    </location>
</feature>
<evidence type="ECO:0000313" key="10">
    <source>
        <dbReference type="Proteomes" id="UP000184462"/>
    </source>
</evidence>
<dbReference type="PANTHER" id="PTHR30237">
    <property type="entry name" value="MURAMOYLTETRAPEPTIDE CARBOXYPEPTIDASE"/>
    <property type="match status" value="1"/>
</dbReference>
<dbReference type="EMBL" id="FQTW01000003">
    <property type="protein sequence ID" value="SHE62866.1"/>
    <property type="molecule type" value="Genomic_DNA"/>
</dbReference>
<dbReference type="GO" id="GO:0006508">
    <property type="term" value="P:proteolysis"/>
    <property type="evidence" value="ECO:0007669"/>
    <property type="project" value="UniProtKB-KW"/>
</dbReference>
<dbReference type="InterPro" id="IPR003507">
    <property type="entry name" value="S66_fam"/>
</dbReference>